<evidence type="ECO:0000256" key="1">
    <source>
        <dbReference type="SAM" id="MobiDB-lite"/>
    </source>
</evidence>
<proteinExistence type="predicted"/>
<dbReference type="OrthoDB" id="2688210at2759"/>
<keyword evidence="3" id="KW-1185">Reference proteome</keyword>
<name>A0A0C9T6W7_PAXIN</name>
<dbReference type="EMBL" id="KN820065">
    <property type="protein sequence ID" value="KIJ06983.1"/>
    <property type="molecule type" value="Genomic_DNA"/>
</dbReference>
<gene>
    <name evidence="2" type="ORF">PAXINDRAFT_91156</name>
</gene>
<dbReference type="HOGENOM" id="CLU_052398_0_0_1"/>
<feature type="region of interest" description="Disordered" evidence="1">
    <location>
        <begin position="61"/>
        <end position="89"/>
    </location>
</feature>
<feature type="compositionally biased region" description="Basic and acidic residues" evidence="1">
    <location>
        <begin position="61"/>
        <end position="71"/>
    </location>
</feature>
<evidence type="ECO:0000313" key="3">
    <source>
        <dbReference type="Proteomes" id="UP000053647"/>
    </source>
</evidence>
<dbReference type="Proteomes" id="UP000053647">
    <property type="component" value="Unassembled WGS sequence"/>
</dbReference>
<sequence>MVEGKTNEEAAALLSNLWDFNNNKAKLVWDRQRAAEVEARQEEHKHLGQEAERQCLLRKQEEEQAKQEERKRYKSKFTPIPNRPLPTTSLLRPSQHALNKLRKGEYVPLYFFTNKGIREAEDDGSGDEDLLTLVQTDKGPTFQMAASAKAKKHKVRDEHLTWEEFSQANYHMIAAMKQQDWPDEWISMVHDFWVAFKMHSWRHDPSEYRKRALLLYQGRVHRDWHKTLGTLAAFRLLPLREERLNELHQELLDNAYAAKIKAVPTVRLSF</sequence>
<accession>A0A0C9T6W7</accession>
<reference evidence="3" key="2">
    <citation type="submission" date="2015-01" db="EMBL/GenBank/DDBJ databases">
        <title>Evolutionary Origins and Diversification of the Mycorrhizal Mutualists.</title>
        <authorList>
            <consortium name="DOE Joint Genome Institute"/>
            <consortium name="Mycorrhizal Genomics Consortium"/>
            <person name="Kohler A."/>
            <person name="Kuo A."/>
            <person name="Nagy L.G."/>
            <person name="Floudas D."/>
            <person name="Copeland A."/>
            <person name="Barry K.W."/>
            <person name="Cichocki N."/>
            <person name="Veneault-Fourrey C."/>
            <person name="LaButti K."/>
            <person name="Lindquist E.A."/>
            <person name="Lipzen A."/>
            <person name="Lundell T."/>
            <person name="Morin E."/>
            <person name="Murat C."/>
            <person name="Riley R."/>
            <person name="Ohm R."/>
            <person name="Sun H."/>
            <person name="Tunlid A."/>
            <person name="Henrissat B."/>
            <person name="Grigoriev I.V."/>
            <person name="Hibbett D.S."/>
            <person name="Martin F."/>
        </authorList>
    </citation>
    <scope>NUCLEOTIDE SEQUENCE [LARGE SCALE GENOMIC DNA]</scope>
    <source>
        <strain evidence="3">ATCC 200175</strain>
    </source>
</reference>
<organism evidence="2 3">
    <name type="scientific">Paxillus involutus ATCC 200175</name>
    <dbReference type="NCBI Taxonomy" id="664439"/>
    <lineage>
        <taxon>Eukaryota</taxon>
        <taxon>Fungi</taxon>
        <taxon>Dikarya</taxon>
        <taxon>Basidiomycota</taxon>
        <taxon>Agaricomycotina</taxon>
        <taxon>Agaricomycetes</taxon>
        <taxon>Agaricomycetidae</taxon>
        <taxon>Boletales</taxon>
        <taxon>Paxilineae</taxon>
        <taxon>Paxillaceae</taxon>
        <taxon>Paxillus</taxon>
    </lineage>
</organism>
<reference evidence="2 3" key="1">
    <citation type="submission" date="2014-06" db="EMBL/GenBank/DDBJ databases">
        <authorList>
            <consortium name="DOE Joint Genome Institute"/>
            <person name="Kuo A."/>
            <person name="Kohler A."/>
            <person name="Nagy L.G."/>
            <person name="Floudas D."/>
            <person name="Copeland A."/>
            <person name="Barry K.W."/>
            <person name="Cichocki N."/>
            <person name="Veneault-Fourrey C."/>
            <person name="LaButti K."/>
            <person name="Lindquist E.A."/>
            <person name="Lipzen A."/>
            <person name="Lundell T."/>
            <person name="Morin E."/>
            <person name="Murat C."/>
            <person name="Sun H."/>
            <person name="Tunlid A."/>
            <person name="Henrissat B."/>
            <person name="Grigoriev I.V."/>
            <person name="Hibbett D.S."/>
            <person name="Martin F."/>
            <person name="Nordberg H.P."/>
            <person name="Cantor M.N."/>
            <person name="Hua S.X."/>
        </authorList>
    </citation>
    <scope>NUCLEOTIDE SEQUENCE [LARGE SCALE GENOMIC DNA]</scope>
    <source>
        <strain evidence="2 3">ATCC 200175</strain>
    </source>
</reference>
<dbReference type="AlphaFoldDB" id="A0A0C9T6W7"/>
<evidence type="ECO:0000313" key="2">
    <source>
        <dbReference type="EMBL" id="KIJ06983.1"/>
    </source>
</evidence>
<protein>
    <submittedName>
        <fullName evidence="2">Uncharacterized protein</fullName>
    </submittedName>
</protein>